<gene>
    <name evidence="1" type="ORF">MUN86_28265</name>
</gene>
<keyword evidence="2" id="KW-1185">Reference proteome</keyword>
<dbReference type="Proteomes" id="UP000830401">
    <property type="component" value="Plasmid unnamed5"/>
</dbReference>
<dbReference type="EMBL" id="CP095066">
    <property type="protein sequence ID" value="UOQ69538.1"/>
    <property type="molecule type" value="Genomic_DNA"/>
</dbReference>
<organism evidence="1 2">
    <name type="scientific">Hymenobacter volaticus</name>
    <dbReference type="NCBI Taxonomy" id="2932254"/>
    <lineage>
        <taxon>Bacteria</taxon>
        <taxon>Pseudomonadati</taxon>
        <taxon>Bacteroidota</taxon>
        <taxon>Cytophagia</taxon>
        <taxon>Cytophagales</taxon>
        <taxon>Hymenobacteraceae</taxon>
        <taxon>Hymenobacter</taxon>
    </lineage>
</organism>
<accession>A0ABY4GF19</accession>
<name>A0ABY4GF19_9BACT</name>
<dbReference type="RefSeq" id="WP_245127364.1">
    <property type="nucleotide sequence ID" value="NZ_CP095066.1"/>
</dbReference>
<sequence>MAHVVQADTRADILTLTFPQGVVGQLELQLFEQVSEAEEWLRSCQRRV</sequence>
<geneLocation type="plasmid" evidence="1 2">
    <name>unnamed5</name>
</geneLocation>
<protein>
    <submittedName>
        <fullName evidence="1">Uncharacterized protein</fullName>
    </submittedName>
</protein>
<evidence type="ECO:0000313" key="1">
    <source>
        <dbReference type="EMBL" id="UOQ69538.1"/>
    </source>
</evidence>
<evidence type="ECO:0000313" key="2">
    <source>
        <dbReference type="Proteomes" id="UP000830401"/>
    </source>
</evidence>
<proteinExistence type="predicted"/>
<keyword evidence="1" id="KW-0614">Plasmid</keyword>
<reference evidence="1" key="1">
    <citation type="submission" date="2022-04" db="EMBL/GenBank/DDBJ databases">
        <title>Hymenobacter sp. isolated from the air.</title>
        <authorList>
            <person name="Won M."/>
            <person name="Lee C.-M."/>
            <person name="Woen H.-Y."/>
            <person name="Kwon S.-W."/>
        </authorList>
    </citation>
    <scope>NUCLEOTIDE SEQUENCE</scope>
    <source>
        <strain evidence="1">5420S-77</strain>
        <plasmid evidence="1">unnamed5</plasmid>
    </source>
</reference>